<name>A0A1I1W3A2_9BACI</name>
<dbReference type="AlphaFoldDB" id="A0A1I1W3A2"/>
<proteinExistence type="predicted"/>
<gene>
    <name evidence="2" type="ORF">SAMN05216238_105151</name>
</gene>
<feature type="domain" description="ABC-type glycine betaine transport system substrate-binding" evidence="1">
    <location>
        <begin position="35"/>
        <end position="298"/>
    </location>
</feature>
<dbReference type="Gene3D" id="3.40.190.120">
    <property type="entry name" value="Osmoprotection protein (prox), domain 2"/>
    <property type="match status" value="1"/>
</dbReference>
<dbReference type="STRING" id="640948.SAMN05216238_105151"/>
<dbReference type="EMBL" id="FOMR01000005">
    <property type="protein sequence ID" value="SFD88858.1"/>
    <property type="molecule type" value="Genomic_DNA"/>
</dbReference>
<keyword evidence="3" id="KW-1185">Reference proteome</keyword>
<dbReference type="Gene3D" id="3.40.190.10">
    <property type="entry name" value="Periplasmic binding protein-like II"/>
    <property type="match status" value="1"/>
</dbReference>
<organism evidence="2 3">
    <name type="scientific">Lentibacillus persicus</name>
    <dbReference type="NCBI Taxonomy" id="640948"/>
    <lineage>
        <taxon>Bacteria</taxon>
        <taxon>Bacillati</taxon>
        <taxon>Bacillota</taxon>
        <taxon>Bacilli</taxon>
        <taxon>Bacillales</taxon>
        <taxon>Bacillaceae</taxon>
        <taxon>Lentibacillus</taxon>
    </lineage>
</organism>
<dbReference type="Proteomes" id="UP000199474">
    <property type="component" value="Unassembled WGS sequence"/>
</dbReference>
<evidence type="ECO:0000313" key="3">
    <source>
        <dbReference type="Proteomes" id="UP000199474"/>
    </source>
</evidence>
<dbReference type="SUPFAM" id="SSF53850">
    <property type="entry name" value="Periplasmic binding protein-like II"/>
    <property type="match status" value="1"/>
</dbReference>
<dbReference type="Pfam" id="PF04069">
    <property type="entry name" value="OpuAC"/>
    <property type="match status" value="1"/>
</dbReference>
<protein>
    <submittedName>
        <fullName evidence="2">Osmoprotectant transport system substrate-binding protein</fullName>
    </submittedName>
</protein>
<dbReference type="InterPro" id="IPR007210">
    <property type="entry name" value="ABC_Gly_betaine_transp_sub-bd"/>
</dbReference>
<sequence>MMKKILFGSLFLIGFILTGCGDDSSADGGEVFQYGAQTYSDPKIMGQVVKQLVEDQTDHEVEITEDIQASPQIINALDQGEFDFATLFSGEVYNNHFDEDKIEFSTDPQKTIDQAQTLFDEKFNLNWYDSIGFNNQYSITVPEEFATTHDLQTISDLSEYASDMEVGADSAWKERENDGYRDFVDEYGYEFKNVRGMEISLMYEGIAGGDLDAITAYTVDPHILENNLVILEDDQNFFAPYDASIVARNELLENYPEVSDVLDSIVDSISTKEMTALIREVDINERSTAEVAEEFLKEKGMLE</sequence>
<evidence type="ECO:0000259" key="1">
    <source>
        <dbReference type="Pfam" id="PF04069"/>
    </source>
</evidence>
<dbReference type="GO" id="GO:0043190">
    <property type="term" value="C:ATP-binding cassette (ABC) transporter complex"/>
    <property type="evidence" value="ECO:0007669"/>
    <property type="project" value="InterPro"/>
</dbReference>
<reference evidence="3" key="1">
    <citation type="submission" date="2016-10" db="EMBL/GenBank/DDBJ databases">
        <authorList>
            <person name="Varghese N."/>
            <person name="Submissions S."/>
        </authorList>
    </citation>
    <scope>NUCLEOTIDE SEQUENCE [LARGE SCALE GENOMIC DNA]</scope>
    <source>
        <strain evidence="3">DSM 22530</strain>
    </source>
</reference>
<accession>A0A1I1W3A2</accession>
<dbReference type="PROSITE" id="PS51257">
    <property type="entry name" value="PROKAR_LIPOPROTEIN"/>
    <property type="match status" value="1"/>
</dbReference>
<evidence type="ECO:0000313" key="2">
    <source>
        <dbReference type="EMBL" id="SFD88858.1"/>
    </source>
</evidence>
<dbReference type="GO" id="GO:0022857">
    <property type="term" value="F:transmembrane transporter activity"/>
    <property type="evidence" value="ECO:0007669"/>
    <property type="project" value="InterPro"/>
</dbReference>